<feature type="transmembrane region" description="Helical" evidence="2">
    <location>
        <begin position="419"/>
        <end position="444"/>
    </location>
</feature>
<keyword evidence="3" id="KW-0732">Signal</keyword>
<protein>
    <submittedName>
        <fullName evidence="6">DUF2207 domain-containing protein</fullName>
    </submittedName>
</protein>
<evidence type="ECO:0000313" key="7">
    <source>
        <dbReference type="Proteomes" id="UP001218170"/>
    </source>
</evidence>
<keyword evidence="7" id="KW-1185">Reference proteome</keyword>
<gene>
    <name evidence="6" type="ORF">PUW80_03910</name>
</gene>
<evidence type="ECO:0000256" key="3">
    <source>
        <dbReference type="SAM" id="SignalP"/>
    </source>
</evidence>
<feature type="compositionally biased region" description="Gly residues" evidence="1">
    <location>
        <begin position="590"/>
        <end position="609"/>
    </location>
</feature>
<comment type="caution">
    <text evidence="6">The sequence shown here is derived from an EMBL/GenBank/DDBJ whole genome shotgun (WGS) entry which is preliminary data.</text>
</comment>
<keyword evidence="2" id="KW-0472">Membrane</keyword>
<evidence type="ECO:0000256" key="1">
    <source>
        <dbReference type="SAM" id="MobiDB-lite"/>
    </source>
</evidence>
<evidence type="ECO:0000313" key="6">
    <source>
        <dbReference type="EMBL" id="MDD7961492.1"/>
    </source>
</evidence>
<dbReference type="InterPro" id="IPR048389">
    <property type="entry name" value="YciQ-like_C"/>
</dbReference>
<dbReference type="Pfam" id="PF09972">
    <property type="entry name" value="DUF2207"/>
    <property type="match status" value="1"/>
</dbReference>
<evidence type="ECO:0000259" key="4">
    <source>
        <dbReference type="Pfam" id="PF09972"/>
    </source>
</evidence>
<name>A0ABT5SFB0_9MICO</name>
<accession>A0ABT5SFB0</accession>
<sequence length="609" mass="64220">MMRRTRRVLASATVVLVTSLLAVAVPTAASAAPPVTASVASDTSGDLDAFVFDSLTVDYFLERDADGTARMRVVERFVADFPETDQNRGMRRLIPESYNGQPLHPALVSVTDENGDPRPVETDSDDGTLGILTRGSDYLHGLNTFVFTYDLENVVWDFDDTGLEFYWDVNGTDWAQPFREVTATLHLAPPLVDSLSGSQSCYVGASGETRRCADLSVSADGATVSASDRELAPHETLTLAVGFDAGTFEIFDTAYFSSPFGWLQVGSLAALAGATGWALRNRRRSLGDEGGRPTIIAEYEPPREIDALESAVLLGKTSAAIPAEVLEQAIVGSIRILDGEPGRWGTSKLRAELVDPDRADENGRMLLRALFPQLQPGDVYSFGSSDTRLSSTAQGILKSAGERLTALGMYRPVRSGTRGWPIAVWAVAAGLTILFGILALLGFVHPAVPIIGIALAASSFFVVLIAMARVPLSATGAEARDHLRGVEQFICWAEADRIRVLQSPSGAERVAIDTDDPRQMLRLYERLLPYAVVFGQEKQWAQHLTVLYAAAGVTAPVWYAGTGAFDASSFAAGIGTLSSSAASSSSTSGGSSGGGAAGGGGGGGGGGGA</sequence>
<keyword evidence="2" id="KW-0812">Transmembrane</keyword>
<evidence type="ECO:0000259" key="5">
    <source>
        <dbReference type="Pfam" id="PF20990"/>
    </source>
</evidence>
<dbReference type="Proteomes" id="UP001218170">
    <property type="component" value="Unassembled WGS sequence"/>
</dbReference>
<dbReference type="InterPro" id="IPR018702">
    <property type="entry name" value="DUF2207"/>
</dbReference>
<dbReference type="Pfam" id="PF20990">
    <property type="entry name" value="DUF2207_C"/>
    <property type="match status" value="1"/>
</dbReference>
<proteinExistence type="predicted"/>
<keyword evidence="2" id="KW-1133">Transmembrane helix</keyword>
<feature type="transmembrane region" description="Helical" evidence="2">
    <location>
        <begin position="450"/>
        <end position="470"/>
    </location>
</feature>
<feature type="chain" id="PRO_5045132726" evidence="3">
    <location>
        <begin position="32"/>
        <end position="609"/>
    </location>
</feature>
<dbReference type="RefSeq" id="WP_274263966.1">
    <property type="nucleotide sequence ID" value="NZ_JAQZCI010000001.1"/>
</dbReference>
<feature type="region of interest" description="Disordered" evidence="1">
    <location>
        <begin position="582"/>
        <end position="609"/>
    </location>
</feature>
<feature type="domain" description="Predicted membrane protein YciQ-like C-terminal" evidence="5">
    <location>
        <begin position="298"/>
        <end position="544"/>
    </location>
</feature>
<evidence type="ECO:0000256" key="2">
    <source>
        <dbReference type="SAM" id="Phobius"/>
    </source>
</evidence>
<organism evidence="6 7">
    <name type="scientific">Microbacterium thalli</name>
    <dbReference type="NCBI Taxonomy" id="3027921"/>
    <lineage>
        <taxon>Bacteria</taxon>
        <taxon>Bacillati</taxon>
        <taxon>Actinomycetota</taxon>
        <taxon>Actinomycetes</taxon>
        <taxon>Micrococcales</taxon>
        <taxon>Microbacteriaceae</taxon>
        <taxon>Microbacterium</taxon>
    </lineage>
</organism>
<feature type="signal peptide" evidence="3">
    <location>
        <begin position="1"/>
        <end position="31"/>
    </location>
</feature>
<reference evidence="6 7" key="1">
    <citation type="submission" date="2023-02" db="EMBL/GenBank/DDBJ databases">
        <title>Study of novel species of the Microbacterium genus.</title>
        <authorList>
            <person name="Arroyo-Herrera I."/>
            <person name="Roman-Ponce B."/>
            <person name="Vasquez-Murrieta M.S."/>
        </authorList>
    </citation>
    <scope>NUCLEOTIDE SEQUENCE [LARGE SCALE GENOMIC DNA]</scope>
    <source>
        <strain evidence="6 7">NE1TT3</strain>
    </source>
</reference>
<dbReference type="EMBL" id="JAQZCI010000001">
    <property type="protein sequence ID" value="MDD7961492.1"/>
    <property type="molecule type" value="Genomic_DNA"/>
</dbReference>
<feature type="domain" description="DUF2207" evidence="4">
    <location>
        <begin position="64"/>
        <end position="243"/>
    </location>
</feature>